<keyword evidence="2" id="KW-1133">Transmembrane helix</keyword>
<evidence type="ECO:0000259" key="3">
    <source>
        <dbReference type="Pfam" id="PF07811"/>
    </source>
</evidence>
<dbReference type="InterPro" id="IPR012495">
    <property type="entry name" value="TadE-like_dom"/>
</dbReference>
<feature type="domain" description="TadE-like" evidence="3">
    <location>
        <begin position="36"/>
        <end position="78"/>
    </location>
</feature>
<accession>A0A4Q9HR68</accession>
<dbReference type="EMBL" id="SIXH01000222">
    <property type="protein sequence ID" value="TBO57464.1"/>
    <property type="molecule type" value="Genomic_DNA"/>
</dbReference>
<evidence type="ECO:0000256" key="2">
    <source>
        <dbReference type="SAM" id="Phobius"/>
    </source>
</evidence>
<dbReference type="RefSeq" id="WP_131124616.1">
    <property type="nucleotide sequence ID" value="NZ_SIXH01000222.1"/>
</dbReference>
<evidence type="ECO:0000313" key="4">
    <source>
        <dbReference type="EMBL" id="TBO57464.1"/>
    </source>
</evidence>
<reference evidence="4 5" key="1">
    <citation type="submission" date="2019-02" db="EMBL/GenBank/DDBJ databases">
        <title>Draft Genome Sequence of Streptomyces sp. AM-2504, identified by 16S rRNA comparative analysis as a Streptomyces Kasugaensis strain.</title>
        <authorList>
            <person name="Napolioni V."/>
            <person name="Giuliodori A.M."/>
            <person name="Spurio R."/>
            <person name="Fabbretti A."/>
        </authorList>
    </citation>
    <scope>NUCLEOTIDE SEQUENCE [LARGE SCALE GENOMIC DNA]</scope>
    <source>
        <strain evidence="4 5">AM-2504</strain>
    </source>
</reference>
<feature type="transmembrane region" description="Helical" evidence="2">
    <location>
        <begin position="38"/>
        <end position="61"/>
    </location>
</feature>
<name>A0A4Q9HR68_STRKA</name>
<keyword evidence="5" id="KW-1185">Reference proteome</keyword>
<keyword evidence="2" id="KW-0812">Transmembrane</keyword>
<dbReference type="Proteomes" id="UP000292452">
    <property type="component" value="Unassembled WGS sequence"/>
</dbReference>
<dbReference type="Pfam" id="PF07811">
    <property type="entry name" value="TadE"/>
    <property type="match status" value="1"/>
</dbReference>
<sequence length="173" mass="17189">MATARAARGRWPVPRARGGLSAWPPTRLRGRGRDRGQVAIEFLGFLPILLVIALAVIQLGLGAYAVQQAGTAARAAARTASMDATDVGGDPSAAGEAAGRAAVSGWLGDGATVSVGGGGDAVHATATVRIPSVLPGIDFGTASRSATMARPAAPHALGGQEHTVPGDEGAAPR</sequence>
<dbReference type="AlphaFoldDB" id="A0A4Q9HR68"/>
<feature type="region of interest" description="Disordered" evidence="1">
    <location>
        <begin position="148"/>
        <end position="173"/>
    </location>
</feature>
<protein>
    <submittedName>
        <fullName evidence="4">Pilus assembly protein</fullName>
    </submittedName>
</protein>
<evidence type="ECO:0000313" key="5">
    <source>
        <dbReference type="Proteomes" id="UP000292452"/>
    </source>
</evidence>
<organism evidence="4 5">
    <name type="scientific">Streptomyces kasugaensis</name>
    <dbReference type="NCBI Taxonomy" id="1946"/>
    <lineage>
        <taxon>Bacteria</taxon>
        <taxon>Bacillati</taxon>
        <taxon>Actinomycetota</taxon>
        <taxon>Actinomycetes</taxon>
        <taxon>Kitasatosporales</taxon>
        <taxon>Streptomycetaceae</taxon>
        <taxon>Streptomyces</taxon>
    </lineage>
</organism>
<gene>
    <name evidence="4" type="ORF">EYS09_22530</name>
</gene>
<comment type="caution">
    <text evidence="4">The sequence shown here is derived from an EMBL/GenBank/DDBJ whole genome shotgun (WGS) entry which is preliminary data.</text>
</comment>
<evidence type="ECO:0000256" key="1">
    <source>
        <dbReference type="SAM" id="MobiDB-lite"/>
    </source>
</evidence>
<proteinExistence type="predicted"/>
<keyword evidence="2" id="KW-0472">Membrane</keyword>